<evidence type="ECO:0000313" key="1">
    <source>
        <dbReference type="EMBL" id="KAF1018569.1"/>
    </source>
</evidence>
<dbReference type="InterPro" id="IPR036390">
    <property type="entry name" value="WH_DNA-bd_sf"/>
</dbReference>
<dbReference type="AlphaFoldDB" id="A0A833PBN5"/>
<evidence type="ECO:0000313" key="2">
    <source>
        <dbReference type="Proteomes" id="UP000490535"/>
    </source>
</evidence>
<dbReference type="InterPro" id="IPR036388">
    <property type="entry name" value="WH-like_DNA-bd_sf"/>
</dbReference>
<dbReference type="SUPFAM" id="SSF46785">
    <property type="entry name" value="Winged helix' DNA-binding domain"/>
    <property type="match status" value="1"/>
</dbReference>
<protein>
    <recommendedName>
        <fullName evidence="3">Transcriptional regulator</fullName>
    </recommendedName>
</protein>
<reference evidence="2" key="1">
    <citation type="journal article" date="2020" name="MBio">
        <title>Horizontal gene transfer to a defensive symbiont with a reduced genome amongst a multipartite beetle microbiome.</title>
        <authorList>
            <person name="Waterworth S.C."/>
            <person name="Florez L.V."/>
            <person name="Rees E.R."/>
            <person name="Hertweck C."/>
            <person name="Kaltenpoth M."/>
            <person name="Kwan J.C."/>
        </authorList>
    </citation>
    <scope>NUCLEOTIDE SEQUENCE [LARGE SCALE GENOMIC DNA]</scope>
</reference>
<gene>
    <name evidence="1" type="ORF">GAK29_04191</name>
</gene>
<name>A0A833PBN5_ACIBZ</name>
<comment type="caution">
    <text evidence="1">The sequence shown here is derived from an EMBL/GenBank/DDBJ whole genome shotgun (WGS) entry which is preliminary data.</text>
</comment>
<sequence length="69" mass="8043">MNNQYTIFDSKWFIQIVLACDQNICKFNQLCDYLNISRAQLTKKLKILINLELIEKKPYFNGGVSLATI</sequence>
<dbReference type="Proteomes" id="UP000490535">
    <property type="component" value="Unassembled WGS sequence"/>
</dbReference>
<organism evidence="1 2">
    <name type="scientific">Acinetobacter bereziniae</name>
    <name type="common">Acinetobacter genomosp. 10</name>
    <dbReference type="NCBI Taxonomy" id="106648"/>
    <lineage>
        <taxon>Bacteria</taxon>
        <taxon>Pseudomonadati</taxon>
        <taxon>Pseudomonadota</taxon>
        <taxon>Gammaproteobacteria</taxon>
        <taxon>Moraxellales</taxon>
        <taxon>Moraxellaceae</taxon>
        <taxon>Acinetobacter</taxon>
    </lineage>
</organism>
<dbReference type="Gene3D" id="1.10.10.10">
    <property type="entry name" value="Winged helix-like DNA-binding domain superfamily/Winged helix DNA-binding domain"/>
    <property type="match status" value="1"/>
</dbReference>
<proteinExistence type="predicted"/>
<evidence type="ECO:0008006" key="3">
    <source>
        <dbReference type="Google" id="ProtNLM"/>
    </source>
</evidence>
<dbReference type="EMBL" id="WNDP01000171">
    <property type="protein sequence ID" value="KAF1018569.1"/>
    <property type="molecule type" value="Genomic_DNA"/>
</dbReference>
<accession>A0A833PBN5</accession>